<comment type="caution">
    <text evidence="3">The sequence shown here is derived from an EMBL/GenBank/DDBJ whole genome shotgun (WGS) entry which is preliminary data.</text>
</comment>
<reference evidence="3" key="1">
    <citation type="submission" date="2021-02" db="EMBL/GenBank/DDBJ databases">
        <authorList>
            <person name="Nowell W R."/>
        </authorList>
    </citation>
    <scope>NUCLEOTIDE SEQUENCE</scope>
    <source>
        <strain evidence="3">Ploen Becks lab</strain>
    </source>
</reference>
<dbReference type="EMBL" id="CAJNOC010002779">
    <property type="protein sequence ID" value="CAF0950990.1"/>
    <property type="molecule type" value="Genomic_DNA"/>
</dbReference>
<feature type="compositionally biased region" description="Polar residues" evidence="1">
    <location>
        <begin position="128"/>
        <end position="154"/>
    </location>
</feature>
<evidence type="ECO:0000313" key="4">
    <source>
        <dbReference type="Proteomes" id="UP000663879"/>
    </source>
</evidence>
<dbReference type="Proteomes" id="UP000663879">
    <property type="component" value="Unassembled WGS sequence"/>
</dbReference>
<keyword evidence="4" id="KW-1185">Reference proteome</keyword>
<evidence type="ECO:0000313" key="3">
    <source>
        <dbReference type="EMBL" id="CAF0950990.1"/>
    </source>
</evidence>
<proteinExistence type="predicted"/>
<feature type="region of interest" description="Disordered" evidence="1">
    <location>
        <begin position="101"/>
        <end position="180"/>
    </location>
</feature>
<name>A0A814DA95_9BILA</name>
<feature type="compositionally biased region" description="Low complexity" evidence="1">
    <location>
        <begin position="116"/>
        <end position="127"/>
    </location>
</feature>
<feature type="signal peptide" evidence="2">
    <location>
        <begin position="1"/>
        <end position="20"/>
    </location>
</feature>
<protein>
    <submittedName>
        <fullName evidence="3">Uncharacterized protein</fullName>
    </submittedName>
</protein>
<gene>
    <name evidence="3" type="ORF">OXX778_LOCUS13941</name>
</gene>
<evidence type="ECO:0000256" key="2">
    <source>
        <dbReference type="SAM" id="SignalP"/>
    </source>
</evidence>
<sequence>MKLNLFLALSIFWFIQFIIAEERELDDRTKRQASFNGLIDKNTINQISIGGGFFKTGKRRVARQFVNQFFGPIANNVQNNATSAQAAAAVLNSITNFFNNSPGAPQAPKQVAPTRSQSLNKSNSNQNGRVQSNPNVLTQQPMSQVIRNKQSPQARQKKETSPFHNQFSNVNNSSSSQLNR</sequence>
<dbReference type="AlphaFoldDB" id="A0A814DA95"/>
<organism evidence="3 4">
    <name type="scientific">Brachionus calyciflorus</name>
    <dbReference type="NCBI Taxonomy" id="104777"/>
    <lineage>
        <taxon>Eukaryota</taxon>
        <taxon>Metazoa</taxon>
        <taxon>Spiralia</taxon>
        <taxon>Gnathifera</taxon>
        <taxon>Rotifera</taxon>
        <taxon>Eurotatoria</taxon>
        <taxon>Monogononta</taxon>
        <taxon>Pseudotrocha</taxon>
        <taxon>Ploima</taxon>
        <taxon>Brachionidae</taxon>
        <taxon>Brachionus</taxon>
    </lineage>
</organism>
<feature type="compositionally biased region" description="Low complexity" evidence="1">
    <location>
        <begin position="165"/>
        <end position="180"/>
    </location>
</feature>
<feature type="chain" id="PRO_5032973201" evidence="2">
    <location>
        <begin position="21"/>
        <end position="180"/>
    </location>
</feature>
<accession>A0A814DA95</accession>
<evidence type="ECO:0000256" key="1">
    <source>
        <dbReference type="SAM" id="MobiDB-lite"/>
    </source>
</evidence>
<keyword evidence="2" id="KW-0732">Signal</keyword>